<protein>
    <submittedName>
        <fullName evidence="9">Uncharacterized protein</fullName>
    </submittedName>
</protein>
<dbReference type="GO" id="GO:0005886">
    <property type="term" value="C:plasma membrane"/>
    <property type="evidence" value="ECO:0007669"/>
    <property type="project" value="UniProtKB-SubCell"/>
</dbReference>
<evidence type="ECO:0000256" key="3">
    <source>
        <dbReference type="ARBA" id="ARBA00022475"/>
    </source>
</evidence>
<dbReference type="NCBIfam" id="TIGR03426">
    <property type="entry name" value="shape_MreD"/>
    <property type="match status" value="1"/>
</dbReference>
<proteinExistence type="inferred from homology"/>
<keyword evidence="3" id="KW-1003">Cell membrane</keyword>
<evidence type="ECO:0000256" key="1">
    <source>
        <dbReference type="ARBA" id="ARBA00004651"/>
    </source>
</evidence>
<evidence type="ECO:0000256" key="7">
    <source>
        <dbReference type="ARBA" id="ARBA00023136"/>
    </source>
</evidence>
<dbReference type="OrthoDB" id="291014at2"/>
<evidence type="ECO:0000313" key="10">
    <source>
        <dbReference type="Proteomes" id="UP000318313"/>
    </source>
</evidence>
<keyword evidence="7 8" id="KW-0472">Membrane</keyword>
<dbReference type="KEGG" id="gfm:Enr17x_07040"/>
<gene>
    <name evidence="9" type="ORF">Enr17x_07040</name>
</gene>
<accession>A0A518I6F7</accession>
<comment type="similarity">
    <text evidence="2">Belongs to the MreD family.</text>
</comment>
<dbReference type="RefSeq" id="WP_145305842.1">
    <property type="nucleotide sequence ID" value="NZ_CP037452.1"/>
</dbReference>
<keyword evidence="4 8" id="KW-0812">Transmembrane</keyword>
<sequence>MKFFSLLIFGYLMLIVQISFVPSATIAGSHPNLLLLVLCFALFWYRDARGFVWAIVTGLICETFDAAIPGTGILLLTGLIWLAYRIQIHFQIRSLFSRFVLMAVFAFTFDSLFQILNHLETNVLPELTTLIQQAAGNALYTAVAGLTLLISFKLVLRLVPFDFEQNLHQGTGYESRYSH</sequence>
<reference evidence="9 10" key="1">
    <citation type="submission" date="2019-03" db="EMBL/GenBank/DDBJ databases">
        <title>Deep-cultivation of Planctomycetes and their phenomic and genomic characterization uncovers novel biology.</title>
        <authorList>
            <person name="Wiegand S."/>
            <person name="Jogler M."/>
            <person name="Boedeker C."/>
            <person name="Pinto D."/>
            <person name="Vollmers J."/>
            <person name="Rivas-Marin E."/>
            <person name="Kohn T."/>
            <person name="Peeters S.H."/>
            <person name="Heuer A."/>
            <person name="Rast P."/>
            <person name="Oberbeckmann S."/>
            <person name="Bunk B."/>
            <person name="Jeske O."/>
            <person name="Meyerdierks A."/>
            <person name="Storesund J.E."/>
            <person name="Kallscheuer N."/>
            <person name="Luecker S."/>
            <person name="Lage O.M."/>
            <person name="Pohl T."/>
            <person name="Merkel B.J."/>
            <person name="Hornburger P."/>
            <person name="Mueller R.-W."/>
            <person name="Bruemmer F."/>
            <person name="Labrenz M."/>
            <person name="Spormann A.M."/>
            <person name="Op den Camp H."/>
            <person name="Overmann J."/>
            <person name="Amann R."/>
            <person name="Jetten M.S.M."/>
            <person name="Mascher T."/>
            <person name="Medema M.H."/>
            <person name="Devos D.P."/>
            <person name="Kaster A.-K."/>
            <person name="Ovreas L."/>
            <person name="Rohde M."/>
            <person name="Galperin M.Y."/>
            <person name="Jogler C."/>
        </authorList>
    </citation>
    <scope>NUCLEOTIDE SEQUENCE [LARGE SCALE GENOMIC DNA]</scope>
    <source>
        <strain evidence="9 10">Enr17</strain>
    </source>
</reference>
<keyword evidence="5" id="KW-0133">Cell shape</keyword>
<name>A0A518I6F7_9PLAN</name>
<evidence type="ECO:0000313" key="9">
    <source>
        <dbReference type="EMBL" id="QDV48691.1"/>
    </source>
</evidence>
<dbReference type="EMBL" id="CP037452">
    <property type="protein sequence ID" value="QDV48691.1"/>
    <property type="molecule type" value="Genomic_DNA"/>
</dbReference>
<evidence type="ECO:0000256" key="5">
    <source>
        <dbReference type="ARBA" id="ARBA00022960"/>
    </source>
</evidence>
<feature type="transmembrane region" description="Helical" evidence="8">
    <location>
        <begin position="96"/>
        <end position="117"/>
    </location>
</feature>
<feature type="transmembrane region" description="Helical" evidence="8">
    <location>
        <begin position="51"/>
        <end position="84"/>
    </location>
</feature>
<evidence type="ECO:0000256" key="2">
    <source>
        <dbReference type="ARBA" id="ARBA00007776"/>
    </source>
</evidence>
<feature type="transmembrane region" description="Helical" evidence="8">
    <location>
        <begin position="137"/>
        <end position="156"/>
    </location>
</feature>
<evidence type="ECO:0000256" key="8">
    <source>
        <dbReference type="SAM" id="Phobius"/>
    </source>
</evidence>
<dbReference type="GO" id="GO:0008360">
    <property type="term" value="P:regulation of cell shape"/>
    <property type="evidence" value="ECO:0007669"/>
    <property type="project" value="UniProtKB-KW"/>
</dbReference>
<evidence type="ECO:0000256" key="6">
    <source>
        <dbReference type="ARBA" id="ARBA00022989"/>
    </source>
</evidence>
<comment type="subcellular location">
    <subcellularLocation>
        <location evidence="1">Cell membrane</location>
        <topology evidence="1">Multi-pass membrane protein</topology>
    </subcellularLocation>
</comment>
<dbReference type="Pfam" id="PF04093">
    <property type="entry name" value="MreD"/>
    <property type="match status" value="1"/>
</dbReference>
<organism evidence="9 10">
    <name type="scientific">Gimesia fumaroli</name>
    <dbReference type="NCBI Taxonomy" id="2527976"/>
    <lineage>
        <taxon>Bacteria</taxon>
        <taxon>Pseudomonadati</taxon>
        <taxon>Planctomycetota</taxon>
        <taxon>Planctomycetia</taxon>
        <taxon>Planctomycetales</taxon>
        <taxon>Planctomycetaceae</taxon>
        <taxon>Gimesia</taxon>
    </lineage>
</organism>
<dbReference type="InterPro" id="IPR007227">
    <property type="entry name" value="Cell_shape_determining_MreD"/>
</dbReference>
<keyword evidence="10" id="KW-1185">Reference proteome</keyword>
<dbReference type="Proteomes" id="UP000318313">
    <property type="component" value="Chromosome"/>
</dbReference>
<keyword evidence="6 8" id="KW-1133">Transmembrane helix</keyword>
<dbReference type="AlphaFoldDB" id="A0A518I6F7"/>
<evidence type="ECO:0000256" key="4">
    <source>
        <dbReference type="ARBA" id="ARBA00022692"/>
    </source>
</evidence>